<dbReference type="AlphaFoldDB" id="A0A9P4TT48"/>
<evidence type="ECO:0000256" key="2">
    <source>
        <dbReference type="ARBA" id="ARBA00022692"/>
    </source>
</evidence>
<dbReference type="PANTHER" id="PTHR33048:SF129">
    <property type="entry name" value="INTEGRAL MEMBRANE PROTEIN-RELATED"/>
    <property type="match status" value="1"/>
</dbReference>
<feature type="transmembrane region" description="Helical" evidence="7">
    <location>
        <begin position="160"/>
        <end position="185"/>
    </location>
</feature>
<evidence type="ECO:0000256" key="4">
    <source>
        <dbReference type="ARBA" id="ARBA00023136"/>
    </source>
</evidence>
<evidence type="ECO:0000313" key="10">
    <source>
        <dbReference type="Proteomes" id="UP000800235"/>
    </source>
</evidence>
<feature type="transmembrane region" description="Helical" evidence="7">
    <location>
        <begin position="82"/>
        <end position="104"/>
    </location>
</feature>
<feature type="region of interest" description="Disordered" evidence="6">
    <location>
        <begin position="321"/>
        <end position="341"/>
    </location>
</feature>
<dbReference type="EMBL" id="MU007120">
    <property type="protein sequence ID" value="KAF2419045.1"/>
    <property type="molecule type" value="Genomic_DNA"/>
</dbReference>
<organism evidence="9 10">
    <name type="scientific">Tothia fuscella</name>
    <dbReference type="NCBI Taxonomy" id="1048955"/>
    <lineage>
        <taxon>Eukaryota</taxon>
        <taxon>Fungi</taxon>
        <taxon>Dikarya</taxon>
        <taxon>Ascomycota</taxon>
        <taxon>Pezizomycotina</taxon>
        <taxon>Dothideomycetes</taxon>
        <taxon>Pleosporomycetidae</taxon>
        <taxon>Venturiales</taxon>
        <taxon>Cylindrosympodiaceae</taxon>
        <taxon>Tothia</taxon>
    </lineage>
</organism>
<dbReference type="Proteomes" id="UP000800235">
    <property type="component" value="Unassembled WGS sequence"/>
</dbReference>
<dbReference type="InterPro" id="IPR052337">
    <property type="entry name" value="SAT4-like"/>
</dbReference>
<keyword evidence="4 7" id="KW-0472">Membrane</keyword>
<dbReference type="GO" id="GO:0016020">
    <property type="term" value="C:membrane"/>
    <property type="evidence" value="ECO:0007669"/>
    <property type="project" value="UniProtKB-SubCell"/>
</dbReference>
<evidence type="ECO:0000259" key="8">
    <source>
        <dbReference type="Pfam" id="PF20684"/>
    </source>
</evidence>
<evidence type="ECO:0000256" key="3">
    <source>
        <dbReference type="ARBA" id="ARBA00022989"/>
    </source>
</evidence>
<sequence>MDFNPDTSSPTTVVSLDTSLTSYKIPISAIALWPAPNFENPVRRHWLNPIAFCLFLFTTLVLGARLWARITRQAGAFGGDDVFIIFAWIAGALFTALALYAITWGGFDRHVWDIPSNQAVSTGFVAWSAEALFLTSTCLTKVSILLFYRRIMERSYSRTIQWAIYVAIASTVIYFFAFFTILVFACTPVDSAWKSMNLLYRKPYHCVNRREMDALAGVFSVVSDAYALAIPQIVISKLQMQRKQKVVLYCIFSSGLIVVAAGIARTYWMVQLHYSAQRDLTWVGFYMLTYGFIEMCFSIICASIPALKGFFSIFYKEPYSKSSKQTQSRKYDLERRRKAET</sequence>
<evidence type="ECO:0000256" key="1">
    <source>
        <dbReference type="ARBA" id="ARBA00004141"/>
    </source>
</evidence>
<reference evidence="9" key="1">
    <citation type="journal article" date="2020" name="Stud. Mycol.">
        <title>101 Dothideomycetes genomes: a test case for predicting lifestyles and emergence of pathogens.</title>
        <authorList>
            <person name="Haridas S."/>
            <person name="Albert R."/>
            <person name="Binder M."/>
            <person name="Bloem J."/>
            <person name="Labutti K."/>
            <person name="Salamov A."/>
            <person name="Andreopoulos B."/>
            <person name="Baker S."/>
            <person name="Barry K."/>
            <person name="Bills G."/>
            <person name="Bluhm B."/>
            <person name="Cannon C."/>
            <person name="Castanera R."/>
            <person name="Culley D."/>
            <person name="Daum C."/>
            <person name="Ezra D."/>
            <person name="Gonzalez J."/>
            <person name="Henrissat B."/>
            <person name="Kuo A."/>
            <person name="Liang C."/>
            <person name="Lipzen A."/>
            <person name="Lutzoni F."/>
            <person name="Magnuson J."/>
            <person name="Mondo S."/>
            <person name="Nolan M."/>
            <person name="Ohm R."/>
            <person name="Pangilinan J."/>
            <person name="Park H.-J."/>
            <person name="Ramirez L."/>
            <person name="Alfaro M."/>
            <person name="Sun H."/>
            <person name="Tritt A."/>
            <person name="Yoshinaga Y."/>
            <person name="Zwiers L.-H."/>
            <person name="Turgeon B."/>
            <person name="Goodwin S."/>
            <person name="Spatafora J."/>
            <person name="Crous P."/>
            <person name="Grigoriev I."/>
        </authorList>
    </citation>
    <scope>NUCLEOTIDE SEQUENCE</scope>
    <source>
        <strain evidence="9">CBS 130266</strain>
    </source>
</reference>
<dbReference type="OrthoDB" id="4525788at2759"/>
<accession>A0A9P4TT48</accession>
<feature type="transmembrane region" description="Helical" evidence="7">
    <location>
        <begin position="214"/>
        <end position="234"/>
    </location>
</feature>
<feature type="transmembrane region" description="Helical" evidence="7">
    <location>
        <begin position="46"/>
        <end position="70"/>
    </location>
</feature>
<feature type="transmembrane region" description="Helical" evidence="7">
    <location>
        <begin position="124"/>
        <end position="148"/>
    </location>
</feature>
<keyword evidence="10" id="KW-1185">Reference proteome</keyword>
<feature type="transmembrane region" description="Helical" evidence="7">
    <location>
        <begin position="246"/>
        <end position="268"/>
    </location>
</feature>
<gene>
    <name evidence="9" type="ORF">EJ08DRAFT_44725</name>
</gene>
<comment type="similarity">
    <text evidence="5">Belongs to the SAT4 family.</text>
</comment>
<feature type="compositionally biased region" description="Basic and acidic residues" evidence="6">
    <location>
        <begin position="329"/>
        <end position="341"/>
    </location>
</feature>
<comment type="subcellular location">
    <subcellularLocation>
        <location evidence="1">Membrane</location>
        <topology evidence="1">Multi-pass membrane protein</topology>
    </subcellularLocation>
</comment>
<protein>
    <recommendedName>
        <fullName evidence="8">Rhodopsin domain-containing protein</fullName>
    </recommendedName>
</protein>
<dbReference type="InterPro" id="IPR049326">
    <property type="entry name" value="Rhodopsin_dom_fungi"/>
</dbReference>
<evidence type="ECO:0000313" key="9">
    <source>
        <dbReference type="EMBL" id="KAF2419045.1"/>
    </source>
</evidence>
<evidence type="ECO:0000256" key="7">
    <source>
        <dbReference type="SAM" id="Phobius"/>
    </source>
</evidence>
<name>A0A9P4TT48_9PEZI</name>
<evidence type="ECO:0000256" key="5">
    <source>
        <dbReference type="ARBA" id="ARBA00038359"/>
    </source>
</evidence>
<keyword evidence="2 7" id="KW-0812">Transmembrane</keyword>
<keyword evidence="3 7" id="KW-1133">Transmembrane helix</keyword>
<comment type="caution">
    <text evidence="9">The sequence shown here is derived from an EMBL/GenBank/DDBJ whole genome shotgun (WGS) entry which is preliminary data.</text>
</comment>
<dbReference type="PANTHER" id="PTHR33048">
    <property type="entry name" value="PTH11-LIKE INTEGRAL MEMBRANE PROTEIN (AFU_ORTHOLOGUE AFUA_5G11245)"/>
    <property type="match status" value="1"/>
</dbReference>
<evidence type="ECO:0000256" key="6">
    <source>
        <dbReference type="SAM" id="MobiDB-lite"/>
    </source>
</evidence>
<feature type="domain" description="Rhodopsin" evidence="8">
    <location>
        <begin position="64"/>
        <end position="311"/>
    </location>
</feature>
<feature type="transmembrane region" description="Helical" evidence="7">
    <location>
        <begin position="288"/>
        <end position="315"/>
    </location>
</feature>
<proteinExistence type="inferred from homology"/>
<dbReference type="Pfam" id="PF20684">
    <property type="entry name" value="Fung_rhodopsin"/>
    <property type="match status" value="1"/>
</dbReference>